<dbReference type="EMBL" id="CADCTJ010000771">
    <property type="protein sequence ID" value="CAA9264637.1"/>
    <property type="molecule type" value="Genomic_DNA"/>
</dbReference>
<organism evidence="2">
    <name type="scientific">uncultured Adhaeribacter sp</name>
    <dbReference type="NCBI Taxonomy" id="448109"/>
    <lineage>
        <taxon>Bacteria</taxon>
        <taxon>Pseudomonadati</taxon>
        <taxon>Bacteroidota</taxon>
        <taxon>Cytophagia</taxon>
        <taxon>Cytophagales</taxon>
        <taxon>Hymenobacteraceae</taxon>
        <taxon>Adhaeribacter</taxon>
        <taxon>environmental samples</taxon>
    </lineage>
</organism>
<protein>
    <recommendedName>
        <fullName evidence="1">DUF3857 domain-containing protein</fullName>
    </recommendedName>
</protein>
<proteinExistence type="predicted"/>
<name>A0A6J4IXR1_9BACT</name>
<dbReference type="Gene3D" id="2.60.120.1130">
    <property type="match status" value="1"/>
</dbReference>
<sequence length="659" mass="74077">MFKPLLFVFIIFSATVTLSFGQVPIEIPKFGKITPQDFEKTTVKSDTSASAVVLFESGEAKFSSDATGLVLYFERHVRIKILKKNGYEWANETIPLYGTSNSNREAVLNLKGNTYNLVDGKVVTDKLPKEAIFTEKEDEYWTNQKFSLPNVKEGSIIEYSYRIKSDYFFDIPAWTFQRTIPVNYSQYKAEFPEYFSYKTVAQGYEPFYLSKSEPININLTTDLRPIGIRNTWAMKDVPAIEEEPYMSSTKDYVAKIEFELGQISMPGDFVRPMNNSWEKINSNLLESENFGGRIKKNSAVKNEAAPLLAQHSEPEKRLEAIFNYVKSTYKWNEGNRVFANQSFGKLVEKKIGTSAEINLLLTGMLKEAGIAASPVILSTRGHGRVNPGYPSLSKFNYTIASAKIGEKTYLLDATEPMGTINTLPSRCLNGIGLVVSAENPDWVPLQSGSKDAFVYNSKYIIGKDNGITGQVQVISQGHNAFDRRKSISLDGEKKYIDNLAKAADLWEVKNISLKNTGSSLDPLILDYEVALSGQAQPANTIYLHPLQNMGVKANPFKHETRKFPIDFSVPLEQTYLCTYTIPEGYQIEEQPKSTRLALPENGGIFTYSVTSVGNTINVMSKITINRPQFMAEEYPYLKEFYNQVVAKQAEQIVLKKGAN</sequence>
<dbReference type="Gene3D" id="3.10.620.30">
    <property type="match status" value="1"/>
</dbReference>
<feature type="domain" description="DUF3857" evidence="1">
    <location>
        <begin position="73"/>
        <end position="212"/>
    </location>
</feature>
<dbReference type="Gene3D" id="2.60.40.3140">
    <property type="match status" value="1"/>
</dbReference>
<dbReference type="Pfam" id="PF12969">
    <property type="entry name" value="DUF3857"/>
    <property type="match status" value="1"/>
</dbReference>
<evidence type="ECO:0000313" key="2">
    <source>
        <dbReference type="EMBL" id="CAA9264637.1"/>
    </source>
</evidence>
<reference evidence="2" key="1">
    <citation type="submission" date="2020-02" db="EMBL/GenBank/DDBJ databases">
        <authorList>
            <person name="Meier V. D."/>
        </authorList>
    </citation>
    <scope>NUCLEOTIDE SEQUENCE</scope>
    <source>
        <strain evidence="2">AVDCRST_MAG95</strain>
    </source>
</reference>
<dbReference type="AlphaFoldDB" id="A0A6J4IXR1"/>
<dbReference type="InterPro" id="IPR024618">
    <property type="entry name" value="DUF3857"/>
</dbReference>
<accession>A0A6J4IXR1</accession>
<gene>
    <name evidence="2" type="ORF">AVDCRST_MAG95-2458</name>
</gene>
<evidence type="ECO:0000259" key="1">
    <source>
        <dbReference type="Pfam" id="PF12969"/>
    </source>
</evidence>